<evidence type="ECO:0000256" key="5">
    <source>
        <dbReference type="ARBA" id="ARBA00031841"/>
    </source>
</evidence>
<evidence type="ECO:0000313" key="7">
    <source>
        <dbReference type="Proteomes" id="UP000251341"/>
    </source>
</evidence>
<gene>
    <name evidence="6" type="ORF">B9Z44_03990</name>
</gene>
<comment type="caution">
    <text evidence="6">The sequence shown here is derived from an EMBL/GenBank/DDBJ whole genome shotgun (WGS) entry which is preliminary data.</text>
</comment>
<dbReference type="EMBL" id="NESP01000001">
    <property type="protein sequence ID" value="PUE58825.1"/>
    <property type="molecule type" value="Genomic_DNA"/>
</dbReference>
<dbReference type="PANTHER" id="PTHR38099">
    <property type="entry name" value="LARGE RIBOSOMAL RNA SUBUNIT ACCUMULATION PROTEIN YCED"/>
    <property type="match status" value="1"/>
</dbReference>
<keyword evidence="7" id="KW-1185">Reference proteome</keyword>
<dbReference type="PANTHER" id="PTHR38099:SF1">
    <property type="entry name" value="LARGE RIBOSOMAL RNA SUBUNIT ACCUMULATION PROTEIN YCED"/>
    <property type="match status" value="1"/>
</dbReference>
<dbReference type="InterPro" id="IPR003772">
    <property type="entry name" value="YceD"/>
</dbReference>
<name>A0A315EPY0_9BURK</name>
<protein>
    <recommendedName>
        <fullName evidence="3">Large ribosomal RNA subunit accumulation protein YceD</fullName>
    </recommendedName>
    <alternativeName>
        <fullName evidence="5">23S rRNA accumulation protein YceD</fullName>
    </alternativeName>
</protein>
<proteinExistence type="inferred from homology"/>
<reference evidence="6 7" key="1">
    <citation type="submission" date="2017-04" db="EMBL/GenBank/DDBJ databases">
        <title>Unexpected and diverse lifestyles within the genus Limnohabitans.</title>
        <authorList>
            <person name="Kasalicky V."/>
            <person name="Mehrshad M."/>
            <person name="Andrei S.-A."/>
            <person name="Salcher M."/>
            <person name="Kratochvilova H."/>
            <person name="Simek K."/>
            <person name="Ghai R."/>
        </authorList>
    </citation>
    <scope>NUCLEOTIDE SEQUENCE [LARGE SCALE GENOMIC DNA]</scope>
    <source>
        <strain evidence="6 7">MWH-C5</strain>
    </source>
</reference>
<dbReference type="AlphaFoldDB" id="A0A315EPY0"/>
<evidence type="ECO:0000256" key="4">
    <source>
        <dbReference type="ARBA" id="ARBA00022517"/>
    </source>
</evidence>
<dbReference type="GO" id="GO:0005829">
    <property type="term" value="C:cytosol"/>
    <property type="evidence" value="ECO:0007669"/>
    <property type="project" value="TreeGrafter"/>
</dbReference>
<evidence type="ECO:0000256" key="1">
    <source>
        <dbReference type="ARBA" id="ARBA00002868"/>
    </source>
</evidence>
<dbReference type="RefSeq" id="WP_108401764.1">
    <property type="nucleotide sequence ID" value="NZ_NESP01000001.1"/>
</dbReference>
<dbReference type="Proteomes" id="UP000251341">
    <property type="component" value="Unassembled WGS sequence"/>
</dbReference>
<keyword evidence="4" id="KW-0690">Ribosome biogenesis</keyword>
<dbReference type="Pfam" id="PF02620">
    <property type="entry name" value="YceD"/>
    <property type="match status" value="1"/>
</dbReference>
<accession>A0A315EPY0</accession>
<evidence type="ECO:0000256" key="3">
    <source>
        <dbReference type="ARBA" id="ARBA00015716"/>
    </source>
</evidence>
<organism evidence="6 7">
    <name type="scientific">Limnohabitans curvus</name>
    <dbReference type="NCBI Taxonomy" id="323423"/>
    <lineage>
        <taxon>Bacteria</taxon>
        <taxon>Pseudomonadati</taxon>
        <taxon>Pseudomonadota</taxon>
        <taxon>Betaproteobacteria</taxon>
        <taxon>Burkholderiales</taxon>
        <taxon>Comamonadaceae</taxon>
        <taxon>Limnohabitans</taxon>
    </lineage>
</organism>
<sequence>MQKPKNLHALDVKAFAKAQMHLEGDTPLVEFERLAADCSGEVTGHVSWSAQGALDPDQSGKDATWLHLEAKATVPLTCQRCLHPVPVELLIEQDFRFVADEATALAEDDESEEDLLVLEDSFDLMALIEDELLMSMPLVPMHPACLSEQAPTSPEEEAILSEAKPNPFAVLASLKTRKH</sequence>
<evidence type="ECO:0000256" key="2">
    <source>
        <dbReference type="ARBA" id="ARBA00010740"/>
    </source>
</evidence>
<evidence type="ECO:0000313" key="6">
    <source>
        <dbReference type="EMBL" id="PUE58825.1"/>
    </source>
</evidence>
<dbReference type="GO" id="GO:0042254">
    <property type="term" value="P:ribosome biogenesis"/>
    <property type="evidence" value="ECO:0007669"/>
    <property type="project" value="UniProtKB-KW"/>
</dbReference>
<dbReference type="InterPro" id="IPR039255">
    <property type="entry name" value="YceD_bac"/>
</dbReference>
<comment type="similarity">
    <text evidence="2">Belongs to the DUF177 domain family.</text>
</comment>
<comment type="function">
    <text evidence="1">Plays a role in synthesis, processing and/or stability of 23S rRNA.</text>
</comment>